<dbReference type="EMBL" id="HBUF01348263">
    <property type="protein sequence ID" value="CAG6711477.1"/>
    <property type="molecule type" value="Transcribed_RNA"/>
</dbReference>
<feature type="domain" description="Cytochrome b561" evidence="13">
    <location>
        <begin position="113"/>
        <end position="332"/>
    </location>
</feature>
<dbReference type="EMBL" id="HBUF01230455">
    <property type="protein sequence ID" value="CAG6673133.1"/>
    <property type="molecule type" value="Transcribed_RNA"/>
</dbReference>
<evidence type="ECO:0000256" key="2">
    <source>
        <dbReference type="ARBA" id="ARBA00004141"/>
    </source>
</evidence>
<feature type="compositionally biased region" description="Basic and acidic residues" evidence="11">
    <location>
        <begin position="74"/>
        <end position="92"/>
    </location>
</feature>
<evidence type="ECO:0000259" key="13">
    <source>
        <dbReference type="PROSITE" id="PS50939"/>
    </source>
</evidence>
<evidence type="ECO:0000256" key="10">
    <source>
        <dbReference type="ARBA" id="ARBA00023136"/>
    </source>
</evidence>
<evidence type="ECO:0000256" key="12">
    <source>
        <dbReference type="SAM" id="Phobius"/>
    </source>
</evidence>
<dbReference type="GO" id="GO:0016491">
    <property type="term" value="F:oxidoreductase activity"/>
    <property type="evidence" value="ECO:0007669"/>
    <property type="project" value="InterPro"/>
</dbReference>
<accession>A0A8D8SNW7</accession>
<evidence type="ECO:0000256" key="4">
    <source>
        <dbReference type="ARBA" id="ARBA00022617"/>
    </source>
</evidence>
<feature type="compositionally biased region" description="Basic residues" evidence="11">
    <location>
        <begin position="62"/>
        <end position="73"/>
    </location>
</feature>
<reference evidence="14" key="1">
    <citation type="submission" date="2021-05" db="EMBL/GenBank/DDBJ databases">
        <authorList>
            <person name="Alioto T."/>
            <person name="Alioto T."/>
            <person name="Gomez Garrido J."/>
        </authorList>
    </citation>
    <scope>NUCLEOTIDE SEQUENCE</scope>
</reference>
<dbReference type="EMBL" id="HBUF01230456">
    <property type="protein sequence ID" value="CAG6673138.1"/>
    <property type="molecule type" value="Transcribed_RNA"/>
</dbReference>
<dbReference type="EMBL" id="HBUF01230458">
    <property type="protein sequence ID" value="CAG6673146.1"/>
    <property type="molecule type" value="Transcribed_RNA"/>
</dbReference>
<comment type="cofactor">
    <cofactor evidence="1">
        <name>heme b</name>
        <dbReference type="ChEBI" id="CHEBI:60344"/>
    </cofactor>
</comment>
<feature type="region of interest" description="Disordered" evidence="11">
    <location>
        <begin position="1"/>
        <end position="92"/>
    </location>
</feature>
<dbReference type="EMBL" id="HBUF01581902">
    <property type="protein sequence ID" value="CAG6770482.1"/>
    <property type="molecule type" value="Transcribed_RNA"/>
</dbReference>
<dbReference type="PANTHER" id="PTHR10106">
    <property type="entry name" value="CYTOCHROME B561-RELATED"/>
    <property type="match status" value="1"/>
</dbReference>
<keyword evidence="3" id="KW-0813">Transport</keyword>
<dbReference type="InterPro" id="IPR006593">
    <property type="entry name" value="Cyt_b561/ferric_Rdtase_TM"/>
</dbReference>
<sequence>MDGRPNSVSPMPPPEMAPMAEFDKSPGTPTPPEEQSQATAPVDDLPPPPGSTTVTIDDGKEKKKKEKKEKKKKEKEPSEKEMDEKKEEKVRSYDDDDEFTSCNWVEYTLVIVLASLLLLAALVLVIFWSIHFREGYVLNAEDWKTKPAKQFNYHPTLMILGFITFSGFSMLLYRISRCCRHIWVKLFHTILHAIAVPCIAFAALAIYENKNIQTPPQKHFYSLHSWMGFITVGLFGLQFVVGFFSFLVLLCCEGATAACRAAMVPLHASFGLITFMMAIATCLTGLTQRIYLTIGNEKYSSWTDPLDLESIIINSLAMVLVALGILFSYLLHRDSLKNSREALLSERL</sequence>
<dbReference type="PROSITE" id="PS50939">
    <property type="entry name" value="CYTOCHROME_B561"/>
    <property type="match status" value="1"/>
</dbReference>
<dbReference type="Pfam" id="PF03188">
    <property type="entry name" value="Cytochrom_B561"/>
    <property type="match status" value="1"/>
</dbReference>
<feature type="transmembrane region" description="Helical" evidence="12">
    <location>
        <begin position="226"/>
        <end position="252"/>
    </location>
</feature>
<organism evidence="14">
    <name type="scientific">Cacopsylla melanoneura</name>
    <dbReference type="NCBI Taxonomy" id="428564"/>
    <lineage>
        <taxon>Eukaryota</taxon>
        <taxon>Metazoa</taxon>
        <taxon>Ecdysozoa</taxon>
        <taxon>Arthropoda</taxon>
        <taxon>Hexapoda</taxon>
        <taxon>Insecta</taxon>
        <taxon>Pterygota</taxon>
        <taxon>Neoptera</taxon>
        <taxon>Paraneoptera</taxon>
        <taxon>Hemiptera</taxon>
        <taxon>Sternorrhyncha</taxon>
        <taxon>Psylloidea</taxon>
        <taxon>Psyllidae</taxon>
        <taxon>Psyllinae</taxon>
        <taxon>Cacopsylla</taxon>
    </lineage>
</organism>
<keyword evidence="8 12" id="KW-1133">Transmembrane helix</keyword>
<keyword evidence="5 12" id="KW-0812">Transmembrane</keyword>
<dbReference type="FunFam" id="1.20.120.1770:FF:000001">
    <property type="entry name" value="Cytochrome b reductase 1"/>
    <property type="match status" value="1"/>
</dbReference>
<evidence type="ECO:0000256" key="9">
    <source>
        <dbReference type="ARBA" id="ARBA00023004"/>
    </source>
</evidence>
<dbReference type="InterPro" id="IPR043205">
    <property type="entry name" value="CYB561/CYBRD1-like"/>
</dbReference>
<evidence type="ECO:0000256" key="6">
    <source>
        <dbReference type="ARBA" id="ARBA00022723"/>
    </source>
</evidence>
<feature type="transmembrane region" description="Helical" evidence="12">
    <location>
        <begin position="107"/>
        <end position="131"/>
    </location>
</feature>
<evidence type="ECO:0000256" key="11">
    <source>
        <dbReference type="SAM" id="MobiDB-lite"/>
    </source>
</evidence>
<dbReference type="EMBL" id="HBUF01348262">
    <property type="protein sequence ID" value="CAG6711475.1"/>
    <property type="molecule type" value="Transcribed_RNA"/>
</dbReference>
<feature type="transmembrane region" description="Helical" evidence="12">
    <location>
        <begin position="264"/>
        <end position="291"/>
    </location>
</feature>
<feature type="transmembrane region" description="Helical" evidence="12">
    <location>
        <begin position="185"/>
        <end position="206"/>
    </location>
</feature>
<feature type="transmembrane region" description="Helical" evidence="12">
    <location>
        <begin position="311"/>
        <end position="331"/>
    </location>
</feature>
<dbReference type="EMBL" id="HBUF01348266">
    <property type="protein sequence ID" value="CAG6711483.1"/>
    <property type="molecule type" value="Transcribed_RNA"/>
</dbReference>
<name>A0A8D8SNW7_9HEMI</name>
<evidence type="ECO:0000256" key="8">
    <source>
        <dbReference type="ARBA" id="ARBA00022989"/>
    </source>
</evidence>
<keyword evidence="6" id="KW-0479">Metal-binding</keyword>
<dbReference type="SMART" id="SM00665">
    <property type="entry name" value="B561"/>
    <property type="match status" value="1"/>
</dbReference>
<feature type="transmembrane region" description="Helical" evidence="12">
    <location>
        <begin position="151"/>
        <end position="173"/>
    </location>
</feature>
<dbReference type="EMBL" id="HBUF01348265">
    <property type="protein sequence ID" value="CAG6711481.1"/>
    <property type="molecule type" value="Transcribed_RNA"/>
</dbReference>
<dbReference type="GO" id="GO:0016020">
    <property type="term" value="C:membrane"/>
    <property type="evidence" value="ECO:0007669"/>
    <property type="project" value="UniProtKB-SubCell"/>
</dbReference>
<evidence type="ECO:0000256" key="5">
    <source>
        <dbReference type="ARBA" id="ARBA00022692"/>
    </source>
</evidence>
<dbReference type="PANTHER" id="PTHR10106:SF24">
    <property type="entry name" value="NO EXTENDED MEMORY, ISOFORM A"/>
    <property type="match status" value="1"/>
</dbReference>
<dbReference type="AlphaFoldDB" id="A0A8D8SNW7"/>
<keyword evidence="9" id="KW-0408">Iron</keyword>
<dbReference type="GO" id="GO:0046872">
    <property type="term" value="F:metal ion binding"/>
    <property type="evidence" value="ECO:0007669"/>
    <property type="project" value="UniProtKB-KW"/>
</dbReference>
<dbReference type="EMBL" id="HBUF01348264">
    <property type="protein sequence ID" value="CAG6711479.1"/>
    <property type="molecule type" value="Transcribed_RNA"/>
</dbReference>
<comment type="subcellular location">
    <subcellularLocation>
        <location evidence="2">Membrane</location>
        <topology evidence="2">Multi-pass membrane protein</topology>
    </subcellularLocation>
</comment>
<dbReference type="Gene3D" id="1.20.120.1770">
    <property type="match status" value="1"/>
</dbReference>
<evidence type="ECO:0000313" key="14">
    <source>
        <dbReference type="EMBL" id="CAG6673133.1"/>
    </source>
</evidence>
<evidence type="ECO:0000256" key="7">
    <source>
        <dbReference type="ARBA" id="ARBA00022982"/>
    </source>
</evidence>
<dbReference type="EMBL" id="HBUF01230457">
    <property type="protein sequence ID" value="CAG6673142.1"/>
    <property type="molecule type" value="Transcribed_RNA"/>
</dbReference>
<evidence type="ECO:0000256" key="1">
    <source>
        <dbReference type="ARBA" id="ARBA00001970"/>
    </source>
</evidence>
<evidence type="ECO:0000256" key="3">
    <source>
        <dbReference type="ARBA" id="ARBA00022448"/>
    </source>
</evidence>
<protein>
    <submittedName>
        <fullName evidence="14">Cytochrome b reductase 1</fullName>
    </submittedName>
</protein>
<keyword evidence="7" id="KW-0249">Electron transport</keyword>
<keyword evidence="10 12" id="KW-0472">Membrane</keyword>
<keyword evidence="4" id="KW-0349">Heme</keyword>
<proteinExistence type="predicted"/>